<keyword evidence="4 9" id="KW-1133">Transmembrane helix</keyword>
<evidence type="ECO:0000256" key="2">
    <source>
        <dbReference type="ARBA" id="ARBA00022692"/>
    </source>
</evidence>
<dbReference type="SUPFAM" id="SSF48726">
    <property type="entry name" value="Immunoglobulin"/>
    <property type="match status" value="1"/>
</dbReference>
<keyword evidence="6" id="KW-1015">Disulfide bond</keyword>
<dbReference type="PANTHER" id="PTHR13869:SF20">
    <property type="entry name" value="MYELIN PROTEIN ZERO-LIKE PROTEIN 3"/>
    <property type="match status" value="1"/>
</dbReference>
<dbReference type="STRING" id="623744.A0A553MY11"/>
<dbReference type="PROSITE" id="PS50835">
    <property type="entry name" value="IG_LIKE"/>
    <property type="match status" value="1"/>
</dbReference>
<dbReference type="Pfam" id="PF07686">
    <property type="entry name" value="V-set"/>
    <property type="match status" value="1"/>
</dbReference>
<dbReference type="InterPro" id="IPR013106">
    <property type="entry name" value="Ig_V-set"/>
</dbReference>
<dbReference type="SMART" id="SM00406">
    <property type="entry name" value="IGv"/>
    <property type="match status" value="1"/>
</dbReference>
<protein>
    <recommendedName>
        <fullName evidence="11">Ig-like domain-containing protein</fullName>
    </recommendedName>
</protein>
<evidence type="ECO:0000313" key="13">
    <source>
        <dbReference type="Proteomes" id="UP000316079"/>
    </source>
</evidence>
<proteinExistence type="predicted"/>
<evidence type="ECO:0000256" key="10">
    <source>
        <dbReference type="SAM" id="SignalP"/>
    </source>
</evidence>
<evidence type="ECO:0000256" key="8">
    <source>
        <dbReference type="ARBA" id="ARBA00023319"/>
    </source>
</evidence>
<dbReference type="PRINTS" id="PR00213">
    <property type="entry name" value="MYELINP0"/>
</dbReference>
<dbReference type="Proteomes" id="UP000316079">
    <property type="component" value="Unassembled WGS sequence"/>
</dbReference>
<reference evidence="12 13" key="1">
    <citation type="journal article" date="2019" name="Sci. Data">
        <title>Hybrid genome assembly and annotation of Danionella translucida.</title>
        <authorList>
            <person name="Kadobianskyi M."/>
            <person name="Schulze L."/>
            <person name="Schuelke M."/>
            <person name="Judkewitz B."/>
        </authorList>
    </citation>
    <scope>NUCLEOTIDE SEQUENCE [LARGE SCALE GENOMIC DNA]</scope>
    <source>
        <strain evidence="12 13">Bolton</strain>
    </source>
</reference>
<sequence>MMDVNGSVHRGLFCVFLGLLLLSGSVSTVSVKAPAELSVIRGSTAKLQCSFSSTHSHTSAVSIDWSFKEKGTEGDRAKLFFHFSSRAYPPQDPGDQFFGRIIWMGNPSKGDASIHLINASIHDNGTFICTVINPPDINGQQAQITLTVTHSRLTLALTDVSLLLLVVCASSALAVLILMIRIFCCRGHKNKEEHALSPIELLPGEEYFYGQKEDTHSFCCCYFKGYESDDDFKNEKQHEHTLAESCC</sequence>
<evidence type="ECO:0000256" key="5">
    <source>
        <dbReference type="ARBA" id="ARBA00023136"/>
    </source>
</evidence>
<dbReference type="InterPro" id="IPR000920">
    <property type="entry name" value="Myelin_P0-rel"/>
</dbReference>
<keyword evidence="8" id="KW-0393">Immunoglobulin domain</keyword>
<dbReference type="PANTHER" id="PTHR13869">
    <property type="entry name" value="MYELIN P0 RELATED"/>
    <property type="match status" value="1"/>
</dbReference>
<dbReference type="InterPro" id="IPR036179">
    <property type="entry name" value="Ig-like_dom_sf"/>
</dbReference>
<evidence type="ECO:0000256" key="9">
    <source>
        <dbReference type="SAM" id="Phobius"/>
    </source>
</evidence>
<name>A0A553MY11_9TELE</name>
<dbReference type="EMBL" id="SRMA01027211">
    <property type="protein sequence ID" value="TRY58084.1"/>
    <property type="molecule type" value="Genomic_DNA"/>
</dbReference>
<comment type="caution">
    <text evidence="12">The sequence shown here is derived from an EMBL/GenBank/DDBJ whole genome shotgun (WGS) entry which is preliminary data.</text>
</comment>
<dbReference type="GO" id="GO:0005886">
    <property type="term" value="C:plasma membrane"/>
    <property type="evidence" value="ECO:0007669"/>
    <property type="project" value="TreeGrafter"/>
</dbReference>
<keyword evidence="5 9" id="KW-0472">Membrane</keyword>
<feature type="transmembrane region" description="Helical" evidence="9">
    <location>
        <begin position="162"/>
        <end position="184"/>
    </location>
</feature>
<keyword evidence="13" id="KW-1185">Reference proteome</keyword>
<organism evidence="12 13">
    <name type="scientific">Danionella cerebrum</name>
    <dbReference type="NCBI Taxonomy" id="2873325"/>
    <lineage>
        <taxon>Eukaryota</taxon>
        <taxon>Metazoa</taxon>
        <taxon>Chordata</taxon>
        <taxon>Craniata</taxon>
        <taxon>Vertebrata</taxon>
        <taxon>Euteleostomi</taxon>
        <taxon>Actinopterygii</taxon>
        <taxon>Neopterygii</taxon>
        <taxon>Teleostei</taxon>
        <taxon>Ostariophysi</taxon>
        <taxon>Cypriniformes</taxon>
        <taxon>Danionidae</taxon>
        <taxon>Danioninae</taxon>
        <taxon>Danionella</taxon>
    </lineage>
</organism>
<evidence type="ECO:0000313" key="12">
    <source>
        <dbReference type="EMBL" id="TRY58084.1"/>
    </source>
</evidence>
<evidence type="ECO:0000256" key="6">
    <source>
        <dbReference type="ARBA" id="ARBA00023157"/>
    </source>
</evidence>
<dbReference type="Gene3D" id="2.60.40.10">
    <property type="entry name" value="Immunoglobulins"/>
    <property type="match status" value="1"/>
</dbReference>
<dbReference type="SMART" id="SM00409">
    <property type="entry name" value="IG"/>
    <property type="match status" value="1"/>
</dbReference>
<keyword evidence="2 9" id="KW-0812">Transmembrane</keyword>
<dbReference type="InterPro" id="IPR003599">
    <property type="entry name" value="Ig_sub"/>
</dbReference>
<accession>A0A553MY11</accession>
<dbReference type="OrthoDB" id="8737888at2759"/>
<comment type="subcellular location">
    <subcellularLocation>
        <location evidence="1">Membrane</location>
        <topology evidence="1">Single-pass type I membrane protein</topology>
    </subcellularLocation>
</comment>
<keyword evidence="7" id="KW-0325">Glycoprotein</keyword>
<feature type="domain" description="Ig-like" evidence="11">
    <location>
        <begin position="27"/>
        <end position="147"/>
    </location>
</feature>
<keyword evidence="3 10" id="KW-0732">Signal</keyword>
<evidence type="ECO:0000256" key="7">
    <source>
        <dbReference type="ARBA" id="ARBA00023180"/>
    </source>
</evidence>
<evidence type="ECO:0000259" key="11">
    <source>
        <dbReference type="PROSITE" id="PS50835"/>
    </source>
</evidence>
<feature type="signal peptide" evidence="10">
    <location>
        <begin position="1"/>
        <end position="28"/>
    </location>
</feature>
<gene>
    <name evidence="12" type="ORF">DNTS_022725</name>
</gene>
<evidence type="ECO:0000256" key="4">
    <source>
        <dbReference type="ARBA" id="ARBA00022989"/>
    </source>
</evidence>
<dbReference type="InterPro" id="IPR007110">
    <property type="entry name" value="Ig-like_dom"/>
</dbReference>
<dbReference type="InterPro" id="IPR013783">
    <property type="entry name" value="Ig-like_fold"/>
</dbReference>
<feature type="chain" id="PRO_5022232615" description="Ig-like domain-containing protein" evidence="10">
    <location>
        <begin position="29"/>
        <end position="247"/>
    </location>
</feature>
<evidence type="ECO:0000256" key="1">
    <source>
        <dbReference type="ARBA" id="ARBA00004479"/>
    </source>
</evidence>
<dbReference type="AlphaFoldDB" id="A0A553MY11"/>
<evidence type="ECO:0000256" key="3">
    <source>
        <dbReference type="ARBA" id="ARBA00022729"/>
    </source>
</evidence>